<dbReference type="InterPro" id="IPR050153">
    <property type="entry name" value="Metal_Ion_Import_ABC"/>
</dbReference>
<reference evidence="5 6" key="1">
    <citation type="submission" date="2020-10" db="EMBL/GenBank/DDBJ databases">
        <title>Connecting structure to function with the recovery of over 1000 high-quality activated sludge metagenome-assembled genomes encoding full-length rRNA genes using long-read sequencing.</title>
        <authorList>
            <person name="Singleton C.M."/>
            <person name="Petriglieri F."/>
            <person name="Kristensen J.M."/>
            <person name="Kirkegaard R.H."/>
            <person name="Michaelsen T.Y."/>
            <person name="Andersen M.H."/>
            <person name="Karst S.M."/>
            <person name="Dueholm M.S."/>
            <person name="Nielsen P.H."/>
            <person name="Albertsen M."/>
        </authorList>
    </citation>
    <scope>NUCLEOTIDE SEQUENCE [LARGE SCALE GENOMIC DNA]</scope>
    <source>
        <strain evidence="5">Lyne_18-Q3-R50-59_MAXAC.006</strain>
    </source>
</reference>
<evidence type="ECO:0000313" key="6">
    <source>
        <dbReference type="Proteomes" id="UP000727993"/>
    </source>
</evidence>
<dbReference type="PROSITE" id="PS00211">
    <property type="entry name" value="ABC_TRANSPORTER_1"/>
    <property type="match status" value="1"/>
</dbReference>
<dbReference type="PANTHER" id="PTHR42734">
    <property type="entry name" value="METAL TRANSPORT SYSTEM ATP-BINDING PROTEIN TM_0124-RELATED"/>
    <property type="match status" value="1"/>
</dbReference>
<keyword evidence="1" id="KW-0813">Transport</keyword>
<dbReference type="InterPro" id="IPR003593">
    <property type="entry name" value="AAA+_ATPase"/>
</dbReference>
<dbReference type="EMBL" id="JADJZA010000006">
    <property type="protein sequence ID" value="MBK9297014.1"/>
    <property type="molecule type" value="Genomic_DNA"/>
</dbReference>
<comment type="caution">
    <text evidence="5">The sequence shown here is derived from an EMBL/GenBank/DDBJ whole genome shotgun (WGS) entry which is preliminary data.</text>
</comment>
<dbReference type="AlphaFoldDB" id="A0A936TES6"/>
<evidence type="ECO:0000256" key="3">
    <source>
        <dbReference type="ARBA" id="ARBA00022840"/>
    </source>
</evidence>
<feature type="domain" description="ABC transporter" evidence="4">
    <location>
        <begin position="39"/>
        <end position="272"/>
    </location>
</feature>
<dbReference type="GO" id="GO:0005524">
    <property type="term" value="F:ATP binding"/>
    <property type="evidence" value="ECO:0007669"/>
    <property type="project" value="UniProtKB-KW"/>
</dbReference>
<evidence type="ECO:0000256" key="2">
    <source>
        <dbReference type="ARBA" id="ARBA00022741"/>
    </source>
</evidence>
<dbReference type="InterPro" id="IPR003439">
    <property type="entry name" value="ABC_transporter-like_ATP-bd"/>
</dbReference>
<dbReference type="GO" id="GO:0016887">
    <property type="term" value="F:ATP hydrolysis activity"/>
    <property type="evidence" value="ECO:0007669"/>
    <property type="project" value="InterPro"/>
</dbReference>
<dbReference type="Proteomes" id="UP000727993">
    <property type="component" value="Unassembled WGS sequence"/>
</dbReference>
<dbReference type="SUPFAM" id="SSF52540">
    <property type="entry name" value="P-loop containing nucleoside triphosphate hydrolases"/>
    <property type="match status" value="1"/>
</dbReference>
<gene>
    <name evidence="5" type="ORF">IPN02_09290</name>
</gene>
<dbReference type="InterPro" id="IPR017871">
    <property type="entry name" value="ABC_transporter-like_CS"/>
</dbReference>
<proteinExistence type="predicted"/>
<dbReference type="Gene3D" id="3.40.50.300">
    <property type="entry name" value="P-loop containing nucleotide triphosphate hydrolases"/>
    <property type="match status" value="1"/>
</dbReference>
<accession>A0A936TES6</accession>
<dbReference type="SMART" id="SM00382">
    <property type="entry name" value="AAA"/>
    <property type="match status" value="1"/>
</dbReference>
<organism evidence="5 6">
    <name type="scientific">Candidatus Neomicrothrix subdominans</name>
    <dbReference type="NCBI Taxonomy" id="2954438"/>
    <lineage>
        <taxon>Bacteria</taxon>
        <taxon>Bacillati</taxon>
        <taxon>Actinomycetota</taxon>
        <taxon>Acidimicrobiia</taxon>
        <taxon>Acidimicrobiales</taxon>
        <taxon>Microthrixaceae</taxon>
        <taxon>Candidatus Neomicrothrix</taxon>
    </lineage>
</organism>
<name>A0A936TES6_9ACTN</name>
<dbReference type="PROSITE" id="PS50893">
    <property type="entry name" value="ABC_TRANSPORTER_2"/>
    <property type="match status" value="1"/>
</dbReference>
<evidence type="ECO:0000256" key="1">
    <source>
        <dbReference type="ARBA" id="ARBA00022448"/>
    </source>
</evidence>
<protein>
    <submittedName>
        <fullName evidence="5">ATP-binding cassette domain-containing protein</fullName>
    </submittedName>
</protein>
<evidence type="ECO:0000313" key="5">
    <source>
        <dbReference type="EMBL" id="MBK9297014.1"/>
    </source>
</evidence>
<keyword evidence="3 5" id="KW-0067">ATP-binding</keyword>
<dbReference type="InterPro" id="IPR027417">
    <property type="entry name" value="P-loop_NTPase"/>
</dbReference>
<dbReference type="Pfam" id="PF00005">
    <property type="entry name" value="ABC_tran"/>
    <property type="match status" value="1"/>
</dbReference>
<sequence>MIDPSSDDRASGDVAAPPAVLRVPAEDIVVGTSPGDTVVHLEDVAVARGGREIWSEGTFDVPRGCIVGVIGPNGSGKTTFLQLLMGLLTPSAGSLEVLGETPRRGNPCIGYVPQNYTAAVGDAVRCRDLVHLGLVGTRWGTGHGNLEPGKLVDEALTAVDAMGFADERMSEVSGGQQQRVAIAAGLVNSPKLLLLDEPLANLDMRNQREIAALLGRLAAERNMTVFVVAHELNSLLEVLTSAVYLLDGHAHYDVIGKVVDAELLSHLYGTSIGVVRTPQGDLFTRNA</sequence>
<evidence type="ECO:0000259" key="4">
    <source>
        <dbReference type="PROSITE" id="PS50893"/>
    </source>
</evidence>
<keyword evidence="2" id="KW-0547">Nucleotide-binding</keyword>